<dbReference type="CDD" id="cd04451">
    <property type="entry name" value="S1_IF1"/>
    <property type="match status" value="1"/>
</dbReference>
<comment type="caution">
    <text evidence="7">The sequence shown here is derived from an EMBL/GenBank/DDBJ whole genome shotgun (WGS) entry which is preliminary data.</text>
</comment>
<feature type="domain" description="S1-like" evidence="6">
    <location>
        <begin position="1"/>
        <end position="80"/>
    </location>
</feature>
<protein>
    <recommendedName>
        <fullName evidence="4 5">Translation initiation factor IF-1</fullName>
    </recommendedName>
</protein>
<dbReference type="InterPro" id="IPR006196">
    <property type="entry name" value="RNA-binding_domain_S1_IF1"/>
</dbReference>
<name>A0A1F5G0Q6_9BACT</name>
<sequence>MMKQGVIEAEGEVTEALPNTMFRVKIEAGKLPNVNEDTIVLCHLSGKMRIHYVRILPGDKVKIEITPYDLTRGRITYRLK</sequence>
<dbReference type="InterPro" id="IPR004368">
    <property type="entry name" value="TIF_IF1"/>
</dbReference>
<evidence type="ECO:0000256" key="1">
    <source>
        <dbReference type="ARBA" id="ARBA00010939"/>
    </source>
</evidence>
<comment type="subunit">
    <text evidence="4">Component of the 30S ribosomal translation pre-initiation complex which assembles on the 30S ribosome in the order IF-2 and IF-3, IF-1 and N-formylmethionyl-tRNA(fMet); mRNA recruitment can occur at any time during PIC assembly.</text>
</comment>
<reference evidence="7 8" key="1">
    <citation type="journal article" date="2016" name="Nat. Commun.">
        <title>Thousands of microbial genomes shed light on interconnected biogeochemical processes in an aquifer system.</title>
        <authorList>
            <person name="Anantharaman K."/>
            <person name="Brown C.T."/>
            <person name="Hug L.A."/>
            <person name="Sharon I."/>
            <person name="Castelle C.J."/>
            <person name="Probst A.J."/>
            <person name="Thomas B.C."/>
            <person name="Singh A."/>
            <person name="Wilkins M.J."/>
            <person name="Karaoz U."/>
            <person name="Brodie E.L."/>
            <person name="Williams K.H."/>
            <person name="Hubbard S.S."/>
            <person name="Banfield J.F."/>
        </authorList>
    </citation>
    <scope>NUCLEOTIDE SEQUENCE [LARGE SCALE GENOMIC DNA]</scope>
</reference>
<keyword evidence="2 4" id="KW-0396">Initiation factor</keyword>
<gene>
    <name evidence="4" type="primary">infA</name>
    <name evidence="7" type="ORF">A2164_01125</name>
</gene>
<dbReference type="PANTHER" id="PTHR33370">
    <property type="entry name" value="TRANSLATION INITIATION FACTOR IF-1, CHLOROPLASTIC"/>
    <property type="match status" value="1"/>
</dbReference>
<evidence type="ECO:0000313" key="7">
    <source>
        <dbReference type="EMBL" id="OGD85460.1"/>
    </source>
</evidence>
<evidence type="ECO:0000313" key="8">
    <source>
        <dbReference type="Proteomes" id="UP000176317"/>
    </source>
</evidence>
<evidence type="ECO:0000259" key="6">
    <source>
        <dbReference type="PROSITE" id="PS50832"/>
    </source>
</evidence>
<proteinExistence type="inferred from homology"/>
<dbReference type="InterPro" id="IPR012340">
    <property type="entry name" value="NA-bd_OB-fold"/>
</dbReference>
<dbReference type="Proteomes" id="UP000176317">
    <property type="component" value="Unassembled WGS sequence"/>
</dbReference>
<keyword evidence="3 4" id="KW-0648">Protein biosynthesis</keyword>
<dbReference type="PROSITE" id="PS50832">
    <property type="entry name" value="S1_IF1_TYPE"/>
    <property type="match status" value="1"/>
</dbReference>
<comment type="function">
    <text evidence="4">One of the essential components for the initiation of protein synthesis. Stabilizes the binding of IF-2 and IF-3 on the 30S subunit to which N-formylmethionyl-tRNA(fMet) subsequently binds. Helps modulate mRNA selection, yielding the 30S pre-initiation complex (PIC). Upon addition of the 50S ribosomal subunit IF-1, IF-2 and IF-3 are released leaving the mature 70S translation initiation complex.</text>
</comment>
<dbReference type="GO" id="GO:0043022">
    <property type="term" value="F:ribosome binding"/>
    <property type="evidence" value="ECO:0007669"/>
    <property type="project" value="UniProtKB-UniRule"/>
</dbReference>
<dbReference type="Pfam" id="PF01176">
    <property type="entry name" value="eIF-1a"/>
    <property type="match status" value="1"/>
</dbReference>
<evidence type="ECO:0000256" key="5">
    <source>
        <dbReference type="NCBIfam" id="TIGR00008"/>
    </source>
</evidence>
<keyword evidence="4" id="KW-0699">rRNA-binding</keyword>
<dbReference type="FunFam" id="2.40.50.140:FF:000002">
    <property type="entry name" value="Translation initiation factor IF-1"/>
    <property type="match status" value="1"/>
</dbReference>
<dbReference type="GO" id="GO:0019843">
    <property type="term" value="F:rRNA binding"/>
    <property type="evidence" value="ECO:0007669"/>
    <property type="project" value="UniProtKB-UniRule"/>
</dbReference>
<evidence type="ECO:0000256" key="3">
    <source>
        <dbReference type="ARBA" id="ARBA00022917"/>
    </source>
</evidence>
<dbReference type="GO" id="GO:0003743">
    <property type="term" value="F:translation initiation factor activity"/>
    <property type="evidence" value="ECO:0007669"/>
    <property type="project" value="UniProtKB-UniRule"/>
</dbReference>
<dbReference type="HAMAP" id="MF_00075">
    <property type="entry name" value="IF_1"/>
    <property type="match status" value="1"/>
</dbReference>
<accession>A0A1F5G0Q6</accession>
<comment type="subcellular location">
    <subcellularLocation>
        <location evidence="4">Cytoplasm</location>
    </subcellularLocation>
</comment>
<evidence type="ECO:0000256" key="2">
    <source>
        <dbReference type="ARBA" id="ARBA00022540"/>
    </source>
</evidence>
<dbReference type="EMBL" id="MFAT01000067">
    <property type="protein sequence ID" value="OGD85460.1"/>
    <property type="molecule type" value="Genomic_DNA"/>
</dbReference>
<dbReference type="AlphaFoldDB" id="A0A1F5G0Q6"/>
<keyword evidence="4" id="KW-0694">RNA-binding</keyword>
<evidence type="ECO:0000256" key="4">
    <source>
        <dbReference type="HAMAP-Rule" id="MF_00075"/>
    </source>
</evidence>
<dbReference type="NCBIfam" id="TIGR00008">
    <property type="entry name" value="infA"/>
    <property type="match status" value="1"/>
</dbReference>
<keyword evidence="4" id="KW-0963">Cytoplasm</keyword>
<dbReference type="SUPFAM" id="SSF50249">
    <property type="entry name" value="Nucleic acid-binding proteins"/>
    <property type="match status" value="1"/>
</dbReference>
<dbReference type="PANTHER" id="PTHR33370:SF1">
    <property type="entry name" value="TRANSLATION INITIATION FACTOR IF-1, CHLOROPLASTIC"/>
    <property type="match status" value="1"/>
</dbReference>
<organism evidence="7 8">
    <name type="scientific">Candidatus Curtissbacteria bacterium RBG_13_35_7</name>
    <dbReference type="NCBI Taxonomy" id="1797705"/>
    <lineage>
        <taxon>Bacteria</taxon>
        <taxon>Candidatus Curtissiibacteriota</taxon>
    </lineage>
</organism>
<dbReference type="Gene3D" id="2.40.50.140">
    <property type="entry name" value="Nucleic acid-binding proteins"/>
    <property type="match status" value="1"/>
</dbReference>
<comment type="similarity">
    <text evidence="1 4">Belongs to the IF-1 family.</text>
</comment>
<dbReference type="GO" id="GO:0005829">
    <property type="term" value="C:cytosol"/>
    <property type="evidence" value="ECO:0007669"/>
    <property type="project" value="TreeGrafter"/>
</dbReference>